<evidence type="ECO:0000313" key="2">
    <source>
        <dbReference type="Proteomes" id="UP001519343"/>
    </source>
</evidence>
<comment type="caution">
    <text evidence="1">The sequence shown here is derived from an EMBL/GenBank/DDBJ whole genome shotgun (WGS) entry which is preliminary data.</text>
</comment>
<reference evidence="1 2" key="1">
    <citation type="submission" date="2021-03" db="EMBL/GenBank/DDBJ databases">
        <title>Genomic Encyclopedia of Type Strains, Phase IV (KMG-IV): sequencing the most valuable type-strain genomes for metagenomic binning, comparative biology and taxonomic classification.</title>
        <authorList>
            <person name="Goeker M."/>
        </authorList>
    </citation>
    <scope>NUCLEOTIDE SEQUENCE [LARGE SCALE GENOMIC DNA]</scope>
    <source>
        <strain evidence="1 2">DSM 24738</strain>
    </source>
</reference>
<dbReference type="Proteomes" id="UP001519343">
    <property type="component" value="Unassembled WGS sequence"/>
</dbReference>
<name>A0ABS4GPK6_9BACL</name>
<dbReference type="EMBL" id="JAGGKT010000005">
    <property type="protein sequence ID" value="MBP1932210.1"/>
    <property type="molecule type" value="Genomic_DNA"/>
</dbReference>
<gene>
    <name evidence="1" type="ORF">J2Z37_002211</name>
</gene>
<proteinExistence type="predicted"/>
<protein>
    <recommendedName>
        <fullName evidence="3">YozE SAM-like domain-containing protein</fullName>
    </recommendedName>
</protein>
<sequence length="53" mass="6371">MDEIFKRYILTMLTPPKHISELLDFVEESYQNGNISSSEYVKWLSTLQYFYDS</sequence>
<organism evidence="1 2">
    <name type="scientific">Ammoniphilus resinae</name>
    <dbReference type="NCBI Taxonomy" id="861532"/>
    <lineage>
        <taxon>Bacteria</taxon>
        <taxon>Bacillati</taxon>
        <taxon>Bacillota</taxon>
        <taxon>Bacilli</taxon>
        <taxon>Bacillales</taxon>
        <taxon>Paenibacillaceae</taxon>
        <taxon>Aneurinibacillus group</taxon>
        <taxon>Ammoniphilus</taxon>
    </lineage>
</organism>
<accession>A0ABS4GPK6</accession>
<dbReference type="RefSeq" id="WP_209810266.1">
    <property type="nucleotide sequence ID" value="NZ_JAGGKT010000005.1"/>
</dbReference>
<evidence type="ECO:0000313" key="1">
    <source>
        <dbReference type="EMBL" id="MBP1932210.1"/>
    </source>
</evidence>
<keyword evidence="2" id="KW-1185">Reference proteome</keyword>
<evidence type="ECO:0008006" key="3">
    <source>
        <dbReference type="Google" id="ProtNLM"/>
    </source>
</evidence>